<name>A0ABN1G998_9ACTN</name>
<protein>
    <submittedName>
        <fullName evidence="1">Uncharacterized protein</fullName>
    </submittedName>
</protein>
<dbReference type="RefSeq" id="WP_344601361.1">
    <property type="nucleotide sequence ID" value="NZ_BAAAHE010000006.1"/>
</dbReference>
<dbReference type="EMBL" id="BAAAHE010000006">
    <property type="protein sequence ID" value="GAA0606524.1"/>
    <property type="molecule type" value="Genomic_DNA"/>
</dbReference>
<comment type="caution">
    <text evidence="1">The sequence shown here is derived from an EMBL/GenBank/DDBJ whole genome shotgun (WGS) entry which is preliminary data.</text>
</comment>
<reference evidence="1 2" key="1">
    <citation type="journal article" date="2019" name="Int. J. Syst. Evol. Microbiol.">
        <title>The Global Catalogue of Microorganisms (GCM) 10K type strain sequencing project: providing services to taxonomists for standard genome sequencing and annotation.</title>
        <authorList>
            <consortium name="The Broad Institute Genomics Platform"/>
            <consortium name="The Broad Institute Genome Sequencing Center for Infectious Disease"/>
            <person name="Wu L."/>
            <person name="Ma J."/>
        </authorList>
    </citation>
    <scope>NUCLEOTIDE SEQUENCE [LARGE SCALE GENOMIC DNA]</scope>
    <source>
        <strain evidence="1 2">JCM 10671</strain>
    </source>
</reference>
<keyword evidence="2" id="KW-1185">Reference proteome</keyword>
<proteinExistence type="predicted"/>
<organism evidence="1 2">
    <name type="scientific">Sporichthya brevicatena</name>
    <dbReference type="NCBI Taxonomy" id="171442"/>
    <lineage>
        <taxon>Bacteria</taxon>
        <taxon>Bacillati</taxon>
        <taxon>Actinomycetota</taxon>
        <taxon>Actinomycetes</taxon>
        <taxon>Sporichthyales</taxon>
        <taxon>Sporichthyaceae</taxon>
        <taxon>Sporichthya</taxon>
    </lineage>
</organism>
<sequence>MSEVVVRGVRLPVRTPVAAALHRRVMELTQDPTDAAVLSRPGALMSLSFDELEPEQAARIGRAMVVAAAEVRRPYSVPGAPPADVEVAAQLAAVGMLLQRTFG</sequence>
<evidence type="ECO:0000313" key="2">
    <source>
        <dbReference type="Proteomes" id="UP001500957"/>
    </source>
</evidence>
<gene>
    <name evidence="1" type="ORF">GCM10009547_05600</name>
</gene>
<dbReference type="Proteomes" id="UP001500957">
    <property type="component" value="Unassembled WGS sequence"/>
</dbReference>
<accession>A0ABN1G998</accession>
<evidence type="ECO:0000313" key="1">
    <source>
        <dbReference type="EMBL" id="GAA0606524.1"/>
    </source>
</evidence>